<evidence type="ECO:0000256" key="2">
    <source>
        <dbReference type="ARBA" id="ARBA00009694"/>
    </source>
</evidence>
<proteinExistence type="inferred from homology"/>
<dbReference type="InterPro" id="IPR006696">
    <property type="entry name" value="DUF423"/>
</dbReference>
<evidence type="ECO:0000256" key="6">
    <source>
        <dbReference type="SAM" id="Phobius"/>
    </source>
</evidence>
<keyword evidence="3 6" id="KW-0812">Transmembrane</keyword>
<dbReference type="KEGG" id="phb:HYN04_04295"/>
<feature type="transmembrane region" description="Helical" evidence="6">
    <location>
        <begin position="74"/>
        <end position="95"/>
    </location>
</feature>
<evidence type="ECO:0000256" key="3">
    <source>
        <dbReference type="ARBA" id="ARBA00022692"/>
    </source>
</evidence>
<organism evidence="7 8">
    <name type="scientific">Phenylobacterium parvum</name>
    <dbReference type="NCBI Taxonomy" id="2201350"/>
    <lineage>
        <taxon>Bacteria</taxon>
        <taxon>Pseudomonadati</taxon>
        <taxon>Pseudomonadota</taxon>
        <taxon>Alphaproteobacteria</taxon>
        <taxon>Caulobacterales</taxon>
        <taxon>Caulobacteraceae</taxon>
        <taxon>Phenylobacterium</taxon>
    </lineage>
</organism>
<dbReference type="PANTHER" id="PTHR43461">
    <property type="entry name" value="TRANSMEMBRANE PROTEIN 256"/>
    <property type="match status" value="1"/>
</dbReference>
<dbReference type="EMBL" id="CP029479">
    <property type="protein sequence ID" value="AWM78731.1"/>
    <property type="molecule type" value="Genomic_DNA"/>
</dbReference>
<name>A0A2Z3HZE6_9CAUL</name>
<evidence type="ECO:0000313" key="7">
    <source>
        <dbReference type="EMBL" id="AWM78731.1"/>
    </source>
</evidence>
<reference evidence="8" key="1">
    <citation type="submission" date="2018-05" db="EMBL/GenBank/DDBJ databases">
        <title>Genome sequencing of Phenylobacterium sp. HYN0004.</title>
        <authorList>
            <person name="Yi H."/>
            <person name="Baek C."/>
        </authorList>
    </citation>
    <scope>NUCLEOTIDE SEQUENCE [LARGE SCALE GENOMIC DNA]</scope>
    <source>
        <strain evidence="8">HYN0004</strain>
    </source>
</reference>
<dbReference type="GO" id="GO:0005886">
    <property type="term" value="C:plasma membrane"/>
    <property type="evidence" value="ECO:0007669"/>
    <property type="project" value="TreeGrafter"/>
</dbReference>
<protein>
    <submittedName>
        <fullName evidence="7">DUF423 domain-containing protein</fullName>
    </submittedName>
</protein>
<dbReference type="OrthoDB" id="9802121at2"/>
<gene>
    <name evidence="7" type="ORF">HYN04_04295</name>
</gene>
<evidence type="ECO:0000313" key="8">
    <source>
        <dbReference type="Proteomes" id="UP000247763"/>
    </source>
</evidence>
<feature type="transmembrane region" description="Helical" evidence="6">
    <location>
        <begin position="48"/>
        <end position="68"/>
    </location>
</feature>
<dbReference type="Pfam" id="PF04241">
    <property type="entry name" value="DUF423"/>
    <property type="match status" value="1"/>
</dbReference>
<comment type="similarity">
    <text evidence="2">Belongs to the UPF0382 family.</text>
</comment>
<dbReference type="AlphaFoldDB" id="A0A2Z3HZE6"/>
<dbReference type="Proteomes" id="UP000247763">
    <property type="component" value="Chromosome"/>
</dbReference>
<keyword evidence="8" id="KW-1185">Reference proteome</keyword>
<evidence type="ECO:0000256" key="4">
    <source>
        <dbReference type="ARBA" id="ARBA00022989"/>
    </source>
</evidence>
<keyword evidence="5 6" id="KW-0472">Membrane</keyword>
<evidence type="ECO:0000256" key="1">
    <source>
        <dbReference type="ARBA" id="ARBA00004141"/>
    </source>
</evidence>
<keyword evidence="4 6" id="KW-1133">Transmembrane helix</keyword>
<sequence>MGAFAAHAVKDPKAAEWIRTGSQYAFCHTMATFASAALMGMGAPRARFAPAFFLTGSVIFAGTLYAMAFGAPRWLGAITPIGGVLFLIGWAWLAVSARDLDRTDSR</sequence>
<evidence type="ECO:0000256" key="5">
    <source>
        <dbReference type="ARBA" id="ARBA00023136"/>
    </source>
</evidence>
<dbReference type="PANTHER" id="PTHR43461:SF1">
    <property type="entry name" value="TRANSMEMBRANE PROTEIN 256"/>
    <property type="match status" value="1"/>
</dbReference>
<comment type="subcellular location">
    <subcellularLocation>
        <location evidence="1">Membrane</location>
        <topology evidence="1">Multi-pass membrane protein</topology>
    </subcellularLocation>
</comment>
<accession>A0A2Z3HZE6</accession>